<dbReference type="OrthoDB" id="10253869at2759"/>
<dbReference type="InterPro" id="IPR020845">
    <property type="entry name" value="AMP-binding_CS"/>
</dbReference>
<comment type="similarity">
    <text evidence="2">Belongs to the ATP-dependent AMP-binding enzyme family.</text>
</comment>
<keyword evidence="8" id="KW-1185">Reference proteome</keyword>
<keyword evidence="4" id="KW-0576">Peroxisome</keyword>
<reference evidence="7" key="1">
    <citation type="journal article" date="2020" name="J Insects Food Feed">
        <title>The yellow mealworm (Tenebrio molitor) genome: a resource for the emerging insects as food and feed industry.</title>
        <authorList>
            <person name="Eriksson T."/>
            <person name="Andere A."/>
            <person name="Kelstrup H."/>
            <person name="Emery V."/>
            <person name="Picard C."/>
        </authorList>
    </citation>
    <scope>NUCLEOTIDE SEQUENCE</scope>
    <source>
        <strain evidence="7">Stoneville</strain>
        <tissue evidence="7">Whole head</tissue>
    </source>
</reference>
<dbReference type="InterPro" id="IPR025110">
    <property type="entry name" value="AMP-bd_C"/>
</dbReference>
<evidence type="ECO:0000313" key="8">
    <source>
        <dbReference type="Proteomes" id="UP000719412"/>
    </source>
</evidence>
<feature type="domain" description="AMP-binding enzyme C-terminal" evidence="6">
    <location>
        <begin position="441"/>
        <end position="516"/>
    </location>
</feature>
<dbReference type="PANTHER" id="PTHR24096:SF149">
    <property type="entry name" value="AMP-BINDING DOMAIN-CONTAINING PROTEIN-RELATED"/>
    <property type="match status" value="1"/>
</dbReference>
<evidence type="ECO:0000256" key="4">
    <source>
        <dbReference type="ARBA" id="ARBA00023140"/>
    </source>
</evidence>
<dbReference type="EMBL" id="JABDTM020008230">
    <property type="protein sequence ID" value="KAH0821367.1"/>
    <property type="molecule type" value="Genomic_DNA"/>
</dbReference>
<dbReference type="PROSITE" id="PS00455">
    <property type="entry name" value="AMP_BINDING"/>
    <property type="match status" value="1"/>
</dbReference>
<organism evidence="7 8">
    <name type="scientific">Tenebrio molitor</name>
    <name type="common">Yellow mealworm beetle</name>
    <dbReference type="NCBI Taxonomy" id="7067"/>
    <lineage>
        <taxon>Eukaryota</taxon>
        <taxon>Metazoa</taxon>
        <taxon>Ecdysozoa</taxon>
        <taxon>Arthropoda</taxon>
        <taxon>Hexapoda</taxon>
        <taxon>Insecta</taxon>
        <taxon>Pterygota</taxon>
        <taxon>Neoptera</taxon>
        <taxon>Endopterygota</taxon>
        <taxon>Coleoptera</taxon>
        <taxon>Polyphaga</taxon>
        <taxon>Cucujiformia</taxon>
        <taxon>Tenebrionidae</taxon>
        <taxon>Tenebrio</taxon>
    </lineage>
</organism>
<dbReference type="GO" id="GO:0016405">
    <property type="term" value="F:CoA-ligase activity"/>
    <property type="evidence" value="ECO:0007669"/>
    <property type="project" value="TreeGrafter"/>
</dbReference>
<evidence type="ECO:0000259" key="5">
    <source>
        <dbReference type="Pfam" id="PF00501"/>
    </source>
</evidence>
<comment type="subcellular location">
    <subcellularLocation>
        <location evidence="1">Peroxisome</location>
    </subcellularLocation>
</comment>
<evidence type="ECO:0000256" key="2">
    <source>
        <dbReference type="ARBA" id="ARBA00006432"/>
    </source>
</evidence>
<feature type="domain" description="AMP-dependent synthetase/ligase" evidence="5">
    <location>
        <begin position="24"/>
        <end position="391"/>
    </location>
</feature>
<dbReference type="AlphaFoldDB" id="A0A8J6HW39"/>
<dbReference type="GO" id="GO:0005777">
    <property type="term" value="C:peroxisome"/>
    <property type="evidence" value="ECO:0007669"/>
    <property type="project" value="UniProtKB-SubCell"/>
</dbReference>
<dbReference type="Proteomes" id="UP000719412">
    <property type="component" value="Unassembled WGS sequence"/>
</dbReference>
<dbReference type="Pfam" id="PF13193">
    <property type="entry name" value="AMP-binding_C"/>
    <property type="match status" value="1"/>
</dbReference>
<comment type="caution">
    <text evidence="7">The sequence shown here is derived from an EMBL/GenBank/DDBJ whole genome shotgun (WGS) entry which is preliminary data.</text>
</comment>
<evidence type="ECO:0000256" key="1">
    <source>
        <dbReference type="ARBA" id="ARBA00004275"/>
    </source>
</evidence>
<evidence type="ECO:0000256" key="3">
    <source>
        <dbReference type="ARBA" id="ARBA00022598"/>
    </source>
</evidence>
<evidence type="ECO:0000313" key="7">
    <source>
        <dbReference type="EMBL" id="KAH0821367.1"/>
    </source>
</evidence>
<evidence type="ECO:0000259" key="6">
    <source>
        <dbReference type="Pfam" id="PF13193"/>
    </source>
</evidence>
<reference evidence="7" key="2">
    <citation type="submission" date="2021-08" db="EMBL/GenBank/DDBJ databases">
        <authorList>
            <person name="Eriksson T."/>
        </authorList>
    </citation>
    <scope>NUCLEOTIDE SEQUENCE</scope>
    <source>
        <strain evidence="7">Stoneville</strain>
        <tissue evidence="7">Whole head</tissue>
    </source>
</reference>
<protein>
    <submittedName>
        <fullName evidence="7">Uncharacterized protein</fullName>
    </submittedName>
</protein>
<dbReference type="PANTHER" id="PTHR24096">
    <property type="entry name" value="LONG-CHAIN-FATTY-ACID--COA LIGASE"/>
    <property type="match status" value="1"/>
</dbReference>
<sequence>MTEKILHGPKMKSLVEMTSLGEFFFKHAEKYRDNICQIDANIDKSETYSSVKRRSVRLAIALQKMGVTSRDVVLSCSYNSLDNSIPILSTFYLGAKIVNLDPSLGLRNSKHLITYVSPRIIFVEEASVGMVEECLKGTDLKPGIIVYGNSDKYAKFADVTSPQEDEDKFRPTKVDIHDTAVMLFSSGTTGLPKAICHSHYSFLQLVDIGAKYGFDEASILHFTTFYWMSGMEILARCFLRGGVRVFSGDLDGETILKMVQKYKLLAIFMAPIYSYKLTRIDDSKKTKYDTSSLRCILTGGTPLSGEQLKRLKVLFPNADVIFGYGMTELARVSSFYPQTDKHLMESKPTSCGRIAPEISVKIVDAETDEILGPNQTGELHIKSPSLMVGYHNLDSSECFDRDGFLKSGDLGYYDEDKCLYVVGRVKEMFKYLSWHIVPSSIEGVIMEHPAVKEVVVVGVPREEEGHVPAACVVLNEGCNARKEEIETFVAERVTDREQLRGGVVFAKELPRTPTGKVVRKEAQERVLKMLAQ</sequence>
<name>A0A8J6HW39_TENMO</name>
<keyword evidence="3" id="KW-0436">Ligase</keyword>
<gene>
    <name evidence="7" type="ORF">GEV33_001424</name>
</gene>
<dbReference type="InterPro" id="IPR000873">
    <property type="entry name" value="AMP-dep_synth/lig_dom"/>
</dbReference>
<dbReference type="Pfam" id="PF00501">
    <property type="entry name" value="AMP-binding"/>
    <property type="match status" value="1"/>
</dbReference>
<proteinExistence type="inferred from homology"/>
<accession>A0A8J6HW39</accession>